<dbReference type="Proteomes" id="UP000236946">
    <property type="component" value="Unassembled WGS sequence"/>
</dbReference>
<evidence type="ECO:0000256" key="16">
    <source>
        <dbReference type="ARBA" id="ARBA00023102"/>
    </source>
</evidence>
<comment type="function">
    <text evidence="17">Catalyzes the condensation of ATP and 5-phosphoribose 1-diphosphate to form N'-(5'-phosphoribosyl)-ATP (PR-ATP). Has a crucial role in the pathway because the rate of histidine biosynthesis seems to be controlled primarily by regulation of HisG enzymatic activity.</text>
</comment>
<evidence type="ECO:0000256" key="9">
    <source>
        <dbReference type="ARBA" id="ARBA00022605"/>
    </source>
</evidence>
<evidence type="ECO:0000256" key="8">
    <source>
        <dbReference type="ARBA" id="ARBA00022490"/>
    </source>
</evidence>
<dbReference type="Pfam" id="PF08029">
    <property type="entry name" value="HisG_C"/>
    <property type="match status" value="1"/>
</dbReference>
<evidence type="ECO:0000259" key="19">
    <source>
        <dbReference type="Pfam" id="PF01634"/>
    </source>
</evidence>
<evidence type="ECO:0000256" key="11">
    <source>
        <dbReference type="ARBA" id="ARBA00022679"/>
    </source>
</evidence>
<dbReference type="FunFam" id="3.30.70.120:FF:000002">
    <property type="entry name" value="ATP phosphoribosyltransferase"/>
    <property type="match status" value="1"/>
</dbReference>
<keyword evidence="16" id="KW-0368">Histidine biosynthesis</keyword>
<keyword evidence="11 21" id="KW-0808">Transferase</keyword>
<reference evidence="22" key="1">
    <citation type="submission" date="2017-09" db="EMBL/GenBank/DDBJ databases">
        <title>Depth-based differentiation of microbial function through sediment-hosted aquifers and enrichment of novel symbionts in the deep terrestrial subsurface.</title>
        <authorList>
            <person name="Probst A.J."/>
            <person name="Ladd B."/>
            <person name="Jarett J.K."/>
            <person name="Geller-Mcgrath D.E."/>
            <person name="Sieber C.M.K."/>
            <person name="Emerson J.B."/>
            <person name="Anantharaman K."/>
            <person name="Thomas B.C."/>
            <person name="Malmstrom R."/>
            <person name="Stieglmeier M."/>
            <person name="Klingl A."/>
            <person name="Woyke T."/>
            <person name="Ryan C.M."/>
            <person name="Banfield J.F."/>
        </authorList>
    </citation>
    <scope>NUCLEOTIDE SEQUENCE [LARGE SCALE GENOMIC DNA]</scope>
</reference>
<comment type="pathway">
    <text evidence="4">Amino-acid biosynthesis; L-histidine biosynthesis; L-histidine from 5-phospho-alpha-D-ribose 1-diphosphate: step 1/9.</text>
</comment>
<evidence type="ECO:0000256" key="1">
    <source>
        <dbReference type="ARBA" id="ARBA00000915"/>
    </source>
</evidence>
<dbReference type="InterPro" id="IPR015867">
    <property type="entry name" value="N-reg_PII/ATP_PRibTrfase_C"/>
</dbReference>
<dbReference type="AlphaFoldDB" id="A0A2H9T1M5"/>
<comment type="catalytic activity">
    <reaction evidence="1">
        <text>1-(5-phospho-beta-D-ribosyl)-ATP + diphosphate = 5-phospho-alpha-D-ribose 1-diphosphate + ATP</text>
        <dbReference type="Rhea" id="RHEA:18473"/>
        <dbReference type="ChEBI" id="CHEBI:30616"/>
        <dbReference type="ChEBI" id="CHEBI:33019"/>
        <dbReference type="ChEBI" id="CHEBI:58017"/>
        <dbReference type="ChEBI" id="CHEBI:73183"/>
        <dbReference type="EC" id="2.4.2.17"/>
    </reaction>
</comment>
<evidence type="ECO:0000256" key="5">
    <source>
        <dbReference type="ARBA" id="ARBA00007955"/>
    </source>
</evidence>
<evidence type="ECO:0000256" key="4">
    <source>
        <dbReference type="ARBA" id="ARBA00004667"/>
    </source>
</evidence>
<dbReference type="InterPro" id="IPR001348">
    <property type="entry name" value="ATP_PRibTrfase_HisG"/>
</dbReference>
<evidence type="ECO:0000256" key="15">
    <source>
        <dbReference type="ARBA" id="ARBA00022842"/>
    </source>
</evidence>
<dbReference type="InterPro" id="IPR011322">
    <property type="entry name" value="N-reg_PII-like_a/b"/>
</dbReference>
<sequence length="311" mass="34976">MPIKKEKQTSRHSVPPCNSSGIKKIKFGFPSGTLRNQTIKLFEAAGYEVKLEEDLYQIWIDDPEIKCVLSRAQEIAKFVKDGILDAGITESAFIIDQKIDVVEAVKLNYGSKTWRNGKIVIAIPEDSKIRLVKDLKGKKILARVPELTKNYLKKHKITAEVEYTDRPGEPKIPALGDALVEFTNTGAALFAHGLKILDTLIETSPTLIVNKKVWADKDKREKIENLGVLLMGARVAQEYVGLMLHASNDMMETVFKILPALKKPTVTHLRGENWFDILTVAHKKEIRNLIPKLKEIGCTDIVEFPLNKVIL</sequence>
<gene>
    <name evidence="21" type="ORF">COU98_01035</name>
</gene>
<keyword evidence="12" id="KW-0479">Metal-binding</keyword>
<evidence type="ECO:0000259" key="20">
    <source>
        <dbReference type="Pfam" id="PF08029"/>
    </source>
</evidence>
<evidence type="ECO:0000256" key="2">
    <source>
        <dbReference type="ARBA" id="ARBA00001946"/>
    </source>
</evidence>
<evidence type="ECO:0000256" key="7">
    <source>
        <dbReference type="ARBA" id="ARBA00020998"/>
    </source>
</evidence>
<comment type="caution">
    <text evidence="21">The sequence shown here is derived from an EMBL/GenBank/DDBJ whole genome shotgun (WGS) entry which is preliminary data.</text>
</comment>
<evidence type="ECO:0000313" key="21">
    <source>
        <dbReference type="EMBL" id="PJE69623.1"/>
    </source>
</evidence>
<accession>A0A2H9T1M5</accession>
<evidence type="ECO:0000256" key="12">
    <source>
        <dbReference type="ARBA" id="ARBA00022723"/>
    </source>
</evidence>
<keyword evidence="8" id="KW-0963">Cytoplasm</keyword>
<keyword evidence="10 21" id="KW-0328">Glycosyltransferase</keyword>
<evidence type="ECO:0000256" key="13">
    <source>
        <dbReference type="ARBA" id="ARBA00022741"/>
    </source>
</evidence>
<dbReference type="EMBL" id="PFEN01000017">
    <property type="protein sequence ID" value="PJE69623.1"/>
    <property type="molecule type" value="Genomic_DNA"/>
</dbReference>
<name>A0A2H9T1M5_9BACT</name>
<organism evidence="21 22">
    <name type="scientific">Candidatus Staskawiczbacteria bacterium CG10_big_fil_rev_8_21_14_0_10_38_10</name>
    <dbReference type="NCBI Taxonomy" id="1974891"/>
    <lineage>
        <taxon>Bacteria</taxon>
        <taxon>Candidatus Staskawicziibacteriota</taxon>
    </lineage>
</organism>
<evidence type="ECO:0000256" key="18">
    <source>
        <dbReference type="NCBIfam" id="TIGR00070"/>
    </source>
</evidence>
<dbReference type="EC" id="2.4.2.17" evidence="6 18"/>
<comment type="cofactor">
    <cofactor evidence="2">
        <name>Mg(2+)</name>
        <dbReference type="ChEBI" id="CHEBI:18420"/>
    </cofactor>
</comment>
<feature type="domain" description="ATP phosphoribosyltransferase catalytic" evidence="19">
    <location>
        <begin position="71"/>
        <end position="226"/>
    </location>
</feature>
<evidence type="ECO:0000256" key="6">
    <source>
        <dbReference type="ARBA" id="ARBA00011946"/>
    </source>
</evidence>
<dbReference type="GO" id="GO:0000287">
    <property type="term" value="F:magnesium ion binding"/>
    <property type="evidence" value="ECO:0007669"/>
    <property type="project" value="InterPro"/>
</dbReference>
<dbReference type="GO" id="GO:0005737">
    <property type="term" value="C:cytoplasm"/>
    <property type="evidence" value="ECO:0007669"/>
    <property type="project" value="UniProtKB-SubCell"/>
</dbReference>
<evidence type="ECO:0000256" key="17">
    <source>
        <dbReference type="ARBA" id="ARBA00024861"/>
    </source>
</evidence>
<dbReference type="SUPFAM" id="SSF54913">
    <property type="entry name" value="GlnB-like"/>
    <property type="match status" value="1"/>
</dbReference>
<dbReference type="Gene3D" id="3.40.190.10">
    <property type="entry name" value="Periplasmic binding protein-like II"/>
    <property type="match status" value="2"/>
</dbReference>
<dbReference type="PANTHER" id="PTHR21403:SF10">
    <property type="entry name" value="ATP PHOSPHORIBOSYLTRANSFERASE"/>
    <property type="match status" value="1"/>
</dbReference>
<proteinExistence type="inferred from homology"/>
<dbReference type="InterPro" id="IPR013115">
    <property type="entry name" value="HisG_C"/>
</dbReference>
<dbReference type="NCBIfam" id="TIGR03455">
    <property type="entry name" value="HisG_C-term"/>
    <property type="match status" value="1"/>
</dbReference>
<dbReference type="SUPFAM" id="SSF53850">
    <property type="entry name" value="Periplasmic binding protein-like II"/>
    <property type="match status" value="1"/>
</dbReference>
<dbReference type="UniPathway" id="UPA00031">
    <property type="reaction ID" value="UER00006"/>
</dbReference>
<keyword evidence="9" id="KW-0028">Amino-acid biosynthesis</keyword>
<feature type="domain" description="Histidine biosynthesis HisG C-terminal" evidence="20">
    <location>
        <begin position="236"/>
        <end position="308"/>
    </location>
</feature>
<dbReference type="PANTHER" id="PTHR21403">
    <property type="entry name" value="ATP PHOSPHORIBOSYLTRANSFERASE ATP-PRTASE"/>
    <property type="match status" value="1"/>
</dbReference>
<evidence type="ECO:0000256" key="3">
    <source>
        <dbReference type="ARBA" id="ARBA00004496"/>
    </source>
</evidence>
<dbReference type="Gene3D" id="3.30.70.120">
    <property type="match status" value="1"/>
</dbReference>
<evidence type="ECO:0000313" key="22">
    <source>
        <dbReference type="Proteomes" id="UP000236946"/>
    </source>
</evidence>
<evidence type="ECO:0000256" key="10">
    <source>
        <dbReference type="ARBA" id="ARBA00022676"/>
    </source>
</evidence>
<dbReference type="GO" id="GO:0005524">
    <property type="term" value="F:ATP binding"/>
    <property type="evidence" value="ECO:0007669"/>
    <property type="project" value="UniProtKB-KW"/>
</dbReference>
<comment type="subcellular location">
    <subcellularLocation>
        <location evidence="3">Cytoplasm</location>
    </subcellularLocation>
</comment>
<evidence type="ECO:0000256" key="14">
    <source>
        <dbReference type="ARBA" id="ARBA00022840"/>
    </source>
</evidence>
<dbReference type="NCBIfam" id="TIGR00070">
    <property type="entry name" value="hisG"/>
    <property type="match status" value="1"/>
</dbReference>
<dbReference type="GO" id="GO:0003879">
    <property type="term" value="F:ATP phosphoribosyltransferase activity"/>
    <property type="evidence" value="ECO:0007669"/>
    <property type="project" value="UniProtKB-UniRule"/>
</dbReference>
<comment type="similarity">
    <text evidence="5">Belongs to the ATP phosphoribosyltransferase family. Long subfamily.</text>
</comment>
<keyword evidence="15" id="KW-0460">Magnesium</keyword>
<keyword evidence="13" id="KW-0547">Nucleotide-binding</keyword>
<keyword evidence="14" id="KW-0067">ATP-binding</keyword>
<dbReference type="GO" id="GO:0000105">
    <property type="term" value="P:L-histidine biosynthetic process"/>
    <property type="evidence" value="ECO:0007669"/>
    <property type="project" value="UniProtKB-UniRule"/>
</dbReference>
<dbReference type="InterPro" id="IPR013820">
    <property type="entry name" value="ATP_PRibTrfase_cat"/>
</dbReference>
<protein>
    <recommendedName>
        <fullName evidence="7 18">ATP phosphoribosyltransferase</fullName>
        <ecNumber evidence="6 18">2.4.2.17</ecNumber>
    </recommendedName>
</protein>
<dbReference type="Pfam" id="PF01634">
    <property type="entry name" value="HisG"/>
    <property type="match status" value="1"/>
</dbReference>